<accession>A0A5B8Y7L5</accession>
<evidence type="ECO:0000313" key="2">
    <source>
        <dbReference type="EMBL" id="QDG52730.1"/>
    </source>
</evidence>
<evidence type="ECO:0000256" key="1">
    <source>
        <dbReference type="SAM" id="MobiDB-lite"/>
    </source>
</evidence>
<dbReference type="Proteomes" id="UP000315995">
    <property type="component" value="Chromosome"/>
</dbReference>
<sequence length="478" mass="51200">MSSKPGKKILRIGLIQNGKIVEERLMRSIKPVTIGHDLNPKKNTLVVPASDLPKSFKLFEPTEGGYQLFFTSKMSGRVSLGDGVRTLEELISQGKAKKSGNGYVLTLSSRARGKLKMGEVTILFQFVTPPPPRPKPVLPASMRGGWFKGVNPFLAAVMAISAVIQVGFVVWLESQEWPEQLDAANAEIPDRFVKIMAEPEPEEPEIPEEQQQPEEGEGEGESEAQQEQPKPQPQPKKQKSEEPKKDDKPKTAEERAKAEAERRKRMAEKVRKSTILHQIGAVAGEDGNLANSLSEGAGDTTMQAAFEGSEGMKAGELGAEKSGLRTSGSSDAEGSGSAAGIGDLGATSGAKEAGKGVKTGTKKEETVKAKVDIKGGGQQIGTGKLDANRLSSVVRRGAGAIKRCFERELKKNPNAGGKLVITVTVGRAGRATNVMVKDSGIGGSMQSCTKRAVKRWRFPRPKGGDVTFTKTFVLEGSK</sequence>
<organism evidence="2 3">
    <name type="scientific">Persicimonas caeni</name>
    <dbReference type="NCBI Taxonomy" id="2292766"/>
    <lineage>
        <taxon>Bacteria</taxon>
        <taxon>Deltaproteobacteria</taxon>
        <taxon>Bradymonadales</taxon>
        <taxon>Bradymonadaceae</taxon>
        <taxon>Persicimonas</taxon>
    </lineage>
</organism>
<dbReference type="InterPro" id="IPR049806">
    <property type="entry name" value="MasK-like_C"/>
</dbReference>
<reference evidence="2 3" key="1">
    <citation type="submission" date="2019-06" db="EMBL/GenBank/DDBJ databases">
        <title>Persicimonas caeni gen. nov., sp. nov., a predatory bacterium isolated from solar saltern.</title>
        <authorList>
            <person name="Wang S."/>
        </authorList>
    </citation>
    <scope>NUCLEOTIDE SEQUENCE [LARGE SCALE GENOMIC DNA]</scope>
    <source>
        <strain evidence="2 3">YN101</strain>
    </source>
</reference>
<name>A0A4Y6PWX3_PERCE</name>
<feature type="region of interest" description="Disordered" evidence="1">
    <location>
        <begin position="321"/>
        <end position="363"/>
    </location>
</feature>
<feature type="compositionally biased region" description="Basic and acidic residues" evidence="1">
    <location>
        <begin position="238"/>
        <end position="271"/>
    </location>
</feature>
<feature type="region of interest" description="Disordered" evidence="1">
    <location>
        <begin position="201"/>
        <end position="271"/>
    </location>
</feature>
<keyword evidence="3" id="KW-1185">Reference proteome</keyword>
<dbReference type="OrthoDB" id="5392467at2"/>
<feature type="compositionally biased region" description="Low complexity" evidence="1">
    <location>
        <begin position="327"/>
        <end position="336"/>
    </location>
</feature>
<dbReference type="EMBL" id="CP041186">
    <property type="protein sequence ID" value="QDG52730.1"/>
    <property type="molecule type" value="Genomic_DNA"/>
</dbReference>
<feature type="compositionally biased region" description="Acidic residues" evidence="1">
    <location>
        <begin position="201"/>
        <end position="224"/>
    </location>
</feature>
<gene>
    <name evidence="2" type="ORF">FIV42_18885</name>
</gene>
<dbReference type="NCBIfam" id="NF033768">
    <property type="entry name" value="myxo_SS_tail"/>
    <property type="match status" value="1"/>
</dbReference>
<dbReference type="AlphaFoldDB" id="A0A4Y6PWX3"/>
<protein>
    <submittedName>
        <fullName evidence="2">AgmX/PglI C-terminal domain-containing protein</fullName>
    </submittedName>
</protein>
<accession>A0A4Y6PWX3</accession>
<proteinExistence type="predicted"/>
<evidence type="ECO:0000313" key="3">
    <source>
        <dbReference type="Proteomes" id="UP000315995"/>
    </source>
</evidence>